<evidence type="ECO:0000313" key="1">
    <source>
        <dbReference type="EMBL" id="GFO60792.1"/>
    </source>
</evidence>
<evidence type="ECO:0000313" key="2">
    <source>
        <dbReference type="Proteomes" id="UP000556026"/>
    </source>
</evidence>
<dbReference type="Proteomes" id="UP000556026">
    <property type="component" value="Unassembled WGS sequence"/>
</dbReference>
<sequence>MAATGAEEILKDARGRELYSLHDINRLEPAEKEAIYRVLLPARLVELLERSGGSVRFVAPDGLRLVRIEARLKPEDRDLVFFVELCDTQHRQMELSFCIITDPRAPRFNVDQDEQGRDNCFATQGRNLPEEERAMAAGLFPNQTRHGLRMFREFLPLLERFTASLDMQFIVAEPLTYDNAIRYEHYGFDYLVGKRLMQEIDAGFAPGGVLTRRLDGSTPFRRPGAEKSVLGRSWAIHDGILDEPWDGVRIYKTVGVDAGVDTFPARERKEI</sequence>
<protein>
    <submittedName>
        <fullName evidence="1">Uncharacterized protein</fullName>
    </submittedName>
</protein>
<dbReference type="AlphaFoldDB" id="A0A6V8MLE8"/>
<accession>A0A6V8MLE8</accession>
<comment type="caution">
    <text evidence="1">The sequence shown here is derived from an EMBL/GenBank/DDBJ whole genome shotgun (WGS) entry which is preliminary data.</text>
</comment>
<dbReference type="RefSeq" id="WP_183355598.1">
    <property type="nucleotide sequence ID" value="NZ_BLXX01000010.1"/>
</dbReference>
<name>A0A6V8MLE8_9BACT</name>
<gene>
    <name evidence="1" type="ORF">GMST_31170</name>
</gene>
<organism evidence="1 2">
    <name type="scientific">Geomonas silvestris</name>
    <dbReference type="NCBI Taxonomy" id="2740184"/>
    <lineage>
        <taxon>Bacteria</taxon>
        <taxon>Pseudomonadati</taxon>
        <taxon>Thermodesulfobacteriota</taxon>
        <taxon>Desulfuromonadia</taxon>
        <taxon>Geobacterales</taxon>
        <taxon>Geobacteraceae</taxon>
        <taxon>Geomonas</taxon>
    </lineage>
</organism>
<proteinExistence type="predicted"/>
<dbReference type="EMBL" id="BLXX01000010">
    <property type="protein sequence ID" value="GFO60792.1"/>
    <property type="molecule type" value="Genomic_DNA"/>
</dbReference>
<keyword evidence="2" id="KW-1185">Reference proteome</keyword>
<reference evidence="2" key="1">
    <citation type="submission" date="2020-06" db="EMBL/GenBank/DDBJ databases">
        <title>Draft genomic sequence of Geomonas sp. Red330.</title>
        <authorList>
            <person name="Itoh H."/>
            <person name="Zhenxing X."/>
            <person name="Ushijima N."/>
            <person name="Masuda Y."/>
            <person name="Shiratori Y."/>
            <person name="Senoo K."/>
        </authorList>
    </citation>
    <scope>NUCLEOTIDE SEQUENCE [LARGE SCALE GENOMIC DNA]</scope>
    <source>
        <strain evidence="2">Red330</strain>
    </source>
</reference>